<dbReference type="AlphaFoldDB" id="A0A7S0NDJ7"/>
<organism evidence="2">
    <name type="scientific">Hanusia phi</name>
    <dbReference type="NCBI Taxonomy" id="3032"/>
    <lineage>
        <taxon>Eukaryota</taxon>
        <taxon>Cryptophyceae</taxon>
        <taxon>Pyrenomonadales</taxon>
        <taxon>Geminigeraceae</taxon>
        <taxon>Hanusia</taxon>
    </lineage>
</organism>
<evidence type="ECO:0000259" key="1">
    <source>
        <dbReference type="Pfam" id="PF00561"/>
    </source>
</evidence>
<dbReference type="SUPFAM" id="SSF53474">
    <property type="entry name" value="alpha/beta-Hydrolases"/>
    <property type="match status" value="1"/>
</dbReference>
<dbReference type="InterPro" id="IPR000073">
    <property type="entry name" value="AB_hydrolase_1"/>
</dbReference>
<proteinExistence type="predicted"/>
<dbReference type="PANTHER" id="PTHR46438">
    <property type="entry name" value="ALPHA/BETA-HYDROLASES SUPERFAMILY PROTEIN"/>
    <property type="match status" value="1"/>
</dbReference>
<feature type="domain" description="AB hydrolase-1" evidence="1">
    <location>
        <begin position="62"/>
        <end position="167"/>
    </location>
</feature>
<gene>
    <name evidence="2" type="ORF">HPHI1048_LOCUS23022</name>
</gene>
<dbReference type="Pfam" id="PF00561">
    <property type="entry name" value="Abhydrolase_1"/>
    <property type="match status" value="1"/>
</dbReference>
<name>A0A7S0NDJ7_9CRYP</name>
<dbReference type="PANTHER" id="PTHR46438:SF2">
    <property type="entry name" value="ALPHA_BETA-HYDROLASES SUPERFAMILY PROTEIN"/>
    <property type="match status" value="1"/>
</dbReference>
<sequence length="204" mass="23292">MCYAADQPAKVAGLCVIGCAGQYGVIGPTRFYLPFLKLKSIARLVGEWMAKQLRDPELLRKQLENMYVDKGAISNNLVTGLSCIWRDDETFARGKEVFSSIVKADPGRKWKDLVSEAEVGYCGPLLAVWGRKDQINPPETLIDLKECRPDLELKWLDGGHCVHDEKPREFNELLVEWATRVQQENRSFPIPRAPRYKVLELWPF</sequence>
<protein>
    <recommendedName>
        <fullName evidence="1">AB hydrolase-1 domain-containing protein</fullName>
    </recommendedName>
</protein>
<dbReference type="InterPro" id="IPR029058">
    <property type="entry name" value="AB_hydrolase_fold"/>
</dbReference>
<reference evidence="2" key="1">
    <citation type="submission" date="2021-01" db="EMBL/GenBank/DDBJ databases">
        <authorList>
            <person name="Corre E."/>
            <person name="Pelletier E."/>
            <person name="Niang G."/>
            <person name="Scheremetjew M."/>
            <person name="Finn R."/>
            <person name="Kale V."/>
            <person name="Holt S."/>
            <person name="Cochrane G."/>
            <person name="Meng A."/>
            <person name="Brown T."/>
            <person name="Cohen L."/>
        </authorList>
    </citation>
    <scope>NUCLEOTIDE SEQUENCE</scope>
    <source>
        <strain evidence="2">CCMP325</strain>
    </source>
</reference>
<evidence type="ECO:0000313" key="2">
    <source>
        <dbReference type="EMBL" id="CAD8507235.1"/>
    </source>
</evidence>
<dbReference type="EMBL" id="HBEO01034046">
    <property type="protein sequence ID" value="CAD8507235.1"/>
    <property type="molecule type" value="Transcribed_RNA"/>
</dbReference>
<accession>A0A7S0NDJ7</accession>
<dbReference type="Gene3D" id="3.40.50.1820">
    <property type="entry name" value="alpha/beta hydrolase"/>
    <property type="match status" value="1"/>
</dbReference>